<keyword evidence="3" id="KW-1185">Reference proteome</keyword>
<organism evidence="2 3">
    <name type="scientific">Clostridium saccharobutylicum DSM 13864</name>
    <dbReference type="NCBI Taxonomy" id="1345695"/>
    <lineage>
        <taxon>Bacteria</taxon>
        <taxon>Bacillati</taxon>
        <taxon>Bacillota</taxon>
        <taxon>Clostridia</taxon>
        <taxon>Eubacteriales</taxon>
        <taxon>Clostridiaceae</taxon>
        <taxon>Clostridium</taxon>
    </lineage>
</organism>
<name>U5MYH6_CLOSA</name>
<dbReference type="PATRIC" id="fig|1345695.3.peg.3726"/>
<dbReference type="eggNOG" id="ENOG5033N44">
    <property type="taxonomic scope" value="Bacteria"/>
</dbReference>
<proteinExistence type="predicted"/>
<evidence type="ECO:0000259" key="1">
    <source>
        <dbReference type="Pfam" id="PF17118"/>
    </source>
</evidence>
<feature type="domain" description="DUF5105" evidence="1">
    <location>
        <begin position="40"/>
        <end position="208"/>
    </location>
</feature>
<dbReference type="KEGG" id="csb:CLSA_c37400"/>
<dbReference type="InterPro" id="IPR031343">
    <property type="entry name" value="DUF5105"/>
</dbReference>
<protein>
    <recommendedName>
        <fullName evidence="1">DUF5105 domain-containing protein</fullName>
    </recommendedName>
</protein>
<dbReference type="EMBL" id="CP006721">
    <property type="protein sequence ID" value="AGX44701.1"/>
    <property type="molecule type" value="Genomic_DNA"/>
</dbReference>
<gene>
    <name evidence="2" type="ORF">CLSA_c37400</name>
</gene>
<dbReference type="AlphaFoldDB" id="U5MYH6"/>
<dbReference type="Pfam" id="PF17118">
    <property type="entry name" value="DUF5105"/>
    <property type="match status" value="1"/>
</dbReference>
<evidence type="ECO:0000313" key="3">
    <source>
        <dbReference type="Proteomes" id="UP000017118"/>
    </source>
</evidence>
<sequence>MLDKMLRDFKGKIGEVIMKNSKKILAVALVTVMSGTMLISCGKPKTSPEDTAKIYLDVVLKNDKTNMDKIGMTEDDYNTHANKEKDLLMGEFETSSANSNILTDEIKTNLENNISTGMSKLDYEVTPVSTDKDTAKVNVKINCFKFSKLVANEQQKITEEVTANPSMTENEIIQESLKIAGEEIAAGPEKDDTTTVEVNLTKKNNIWVPDDNFENDISKVAISMN</sequence>
<reference evidence="2 3" key="1">
    <citation type="journal article" date="2013" name="Genome Announc.">
        <title>Complete Genome Sequence of the Solvent Producer Clostridium saccharobutylicum NCP262 (DSM 13864).</title>
        <authorList>
            <person name="Poehlein A."/>
            <person name="Hartwich K."/>
            <person name="Krabben P."/>
            <person name="Ehrenreich A."/>
            <person name="Liebl W."/>
            <person name="Durre P."/>
            <person name="Gottschalk G."/>
            <person name="Daniel R."/>
        </authorList>
    </citation>
    <scope>NUCLEOTIDE SEQUENCE [LARGE SCALE GENOMIC DNA]</scope>
    <source>
        <strain evidence="2">DSM 13864</strain>
    </source>
</reference>
<dbReference type="HOGENOM" id="CLU_1330036_0_0_9"/>
<evidence type="ECO:0000313" key="2">
    <source>
        <dbReference type="EMBL" id="AGX44701.1"/>
    </source>
</evidence>
<dbReference type="Proteomes" id="UP000017118">
    <property type="component" value="Chromosome"/>
</dbReference>
<accession>U5MYH6</accession>